<dbReference type="EMBL" id="JYDS01002055">
    <property type="protein sequence ID" value="KRY97934.1"/>
    <property type="molecule type" value="Genomic_DNA"/>
</dbReference>
<evidence type="ECO:0000313" key="1">
    <source>
        <dbReference type="EMBL" id="KRY97934.1"/>
    </source>
</evidence>
<dbReference type="AlphaFoldDB" id="A0A0V1GIC7"/>
<gene>
    <name evidence="1" type="ORF">T4B_4971</name>
</gene>
<organism evidence="1 2">
    <name type="scientific">Trichinella pseudospiralis</name>
    <name type="common">Parasitic roundworm</name>
    <dbReference type="NCBI Taxonomy" id="6337"/>
    <lineage>
        <taxon>Eukaryota</taxon>
        <taxon>Metazoa</taxon>
        <taxon>Ecdysozoa</taxon>
        <taxon>Nematoda</taxon>
        <taxon>Enoplea</taxon>
        <taxon>Dorylaimia</taxon>
        <taxon>Trichinellida</taxon>
        <taxon>Trichinellidae</taxon>
        <taxon>Trichinella</taxon>
    </lineage>
</organism>
<accession>A0A0V1GIC7</accession>
<comment type="caution">
    <text evidence="1">The sequence shown here is derived from an EMBL/GenBank/DDBJ whole genome shotgun (WGS) entry which is preliminary data.</text>
</comment>
<keyword evidence="2" id="KW-1185">Reference proteome</keyword>
<evidence type="ECO:0000313" key="2">
    <source>
        <dbReference type="Proteomes" id="UP000054805"/>
    </source>
</evidence>
<proteinExistence type="predicted"/>
<name>A0A0V1GIC7_TRIPS</name>
<reference evidence="1 2" key="1">
    <citation type="submission" date="2015-01" db="EMBL/GenBank/DDBJ databases">
        <title>Evolution of Trichinella species and genotypes.</title>
        <authorList>
            <person name="Korhonen P.K."/>
            <person name="Edoardo P."/>
            <person name="Giuseppe L.R."/>
            <person name="Gasser R.B."/>
        </authorList>
    </citation>
    <scope>NUCLEOTIDE SEQUENCE [LARGE SCALE GENOMIC DNA]</scope>
    <source>
        <strain evidence="1">ISS588</strain>
    </source>
</reference>
<sequence length="54" mass="5812">MKTGGVLWRKGPKSETVGRILKGNNCAQCQNREIAPGLTKCVHCCLWATSPGLV</sequence>
<protein>
    <submittedName>
        <fullName evidence="1">Uncharacterized protein</fullName>
    </submittedName>
</protein>
<dbReference type="Proteomes" id="UP000054805">
    <property type="component" value="Unassembled WGS sequence"/>
</dbReference>